<comment type="caution">
    <text evidence="2">The sequence shown here is derived from an EMBL/GenBank/DDBJ whole genome shotgun (WGS) entry which is preliminary data.</text>
</comment>
<proteinExistence type="predicted"/>
<evidence type="ECO:0000313" key="2">
    <source>
        <dbReference type="EMBL" id="ORV57168.1"/>
    </source>
</evidence>
<evidence type="ECO:0000256" key="1">
    <source>
        <dbReference type="SAM" id="MobiDB-lite"/>
    </source>
</evidence>
<organism evidence="2 3">
    <name type="scientific">Mycobacterium fragae</name>
    <dbReference type="NCBI Taxonomy" id="1260918"/>
    <lineage>
        <taxon>Bacteria</taxon>
        <taxon>Bacillati</taxon>
        <taxon>Actinomycetota</taxon>
        <taxon>Actinomycetes</taxon>
        <taxon>Mycobacteriales</taxon>
        <taxon>Mycobacteriaceae</taxon>
        <taxon>Mycobacterium</taxon>
    </lineage>
</organism>
<sequence>MVDELDELYRVKPDGFTALRAKLAAEAKQRGDAAAAKRISAARKPTMAAWVVNRLALQHKEIRSRLSELGDQLRDAHAAMDGQRIRGLSAEQHHLVGELARTAFRAAGLENASEAVRADVTGTLQAAIADPEVAAKLGRLSKAESWSGFGFGEAAAAEPTPEDGTTRRQVDELRAALAAAENAKAEADDALTERRDELSAARMRRDEARTKLRAAERDLSAAEKAYDRAQQASRDAAESVREAKAQLRAQR</sequence>
<accession>A0A1X1UKF6</accession>
<reference evidence="2 3" key="1">
    <citation type="submission" date="2016-01" db="EMBL/GenBank/DDBJ databases">
        <title>The new phylogeny of the genus Mycobacterium.</title>
        <authorList>
            <person name="Tarcisio F."/>
            <person name="Conor M."/>
            <person name="Antonella G."/>
            <person name="Elisabetta G."/>
            <person name="Giulia F.S."/>
            <person name="Sara T."/>
            <person name="Anna F."/>
            <person name="Clotilde B."/>
            <person name="Roberto B."/>
            <person name="Veronica D.S."/>
            <person name="Fabio R."/>
            <person name="Monica P."/>
            <person name="Olivier J."/>
            <person name="Enrico T."/>
            <person name="Nicola S."/>
        </authorList>
    </citation>
    <scope>NUCLEOTIDE SEQUENCE [LARGE SCALE GENOMIC DNA]</scope>
    <source>
        <strain evidence="2 3">DSM 45731</strain>
    </source>
</reference>
<dbReference type="EMBL" id="LQOW01000031">
    <property type="protein sequence ID" value="ORV57168.1"/>
    <property type="molecule type" value="Genomic_DNA"/>
</dbReference>
<feature type="compositionally biased region" description="Basic and acidic residues" evidence="1">
    <location>
        <begin position="183"/>
        <end position="227"/>
    </location>
</feature>
<evidence type="ECO:0000313" key="3">
    <source>
        <dbReference type="Proteomes" id="UP000194000"/>
    </source>
</evidence>
<feature type="region of interest" description="Disordered" evidence="1">
    <location>
        <begin position="181"/>
        <end position="251"/>
    </location>
</feature>
<dbReference type="STRING" id="1260918.AWC06_03105"/>
<name>A0A1X1UKF6_9MYCO</name>
<feature type="compositionally biased region" description="Basic and acidic residues" evidence="1">
    <location>
        <begin position="235"/>
        <end position="245"/>
    </location>
</feature>
<protein>
    <submittedName>
        <fullName evidence="2">Uncharacterized protein</fullName>
    </submittedName>
</protein>
<dbReference type="RefSeq" id="WP_085199978.1">
    <property type="nucleotide sequence ID" value="NZ_JACKVI010000012.1"/>
</dbReference>
<dbReference type="OrthoDB" id="3541690at2"/>
<keyword evidence="3" id="KW-1185">Reference proteome</keyword>
<gene>
    <name evidence="2" type="ORF">AWC06_03105</name>
</gene>
<dbReference type="Proteomes" id="UP000194000">
    <property type="component" value="Unassembled WGS sequence"/>
</dbReference>
<dbReference type="AlphaFoldDB" id="A0A1X1UKF6"/>